<gene>
    <name evidence="2" type="ORF">METZ01_LOCUS207499</name>
</gene>
<accession>A0A382EVY9</accession>
<evidence type="ECO:0000313" key="2">
    <source>
        <dbReference type="EMBL" id="SVB54645.1"/>
    </source>
</evidence>
<reference evidence="2" key="1">
    <citation type="submission" date="2018-05" db="EMBL/GenBank/DDBJ databases">
        <authorList>
            <person name="Lanie J.A."/>
            <person name="Ng W.-L."/>
            <person name="Kazmierczak K.M."/>
            <person name="Andrzejewski T.M."/>
            <person name="Davidsen T.M."/>
            <person name="Wayne K.J."/>
            <person name="Tettelin H."/>
            <person name="Glass J.I."/>
            <person name="Rusch D."/>
            <person name="Podicherti R."/>
            <person name="Tsui H.-C.T."/>
            <person name="Winkler M.E."/>
        </authorList>
    </citation>
    <scope>NUCLEOTIDE SEQUENCE</scope>
</reference>
<sequence length="28" mass="2831">CAQDSSAGICHHQSPAPRAPTVSLAGRL</sequence>
<evidence type="ECO:0000256" key="1">
    <source>
        <dbReference type="SAM" id="MobiDB-lite"/>
    </source>
</evidence>
<organism evidence="2">
    <name type="scientific">marine metagenome</name>
    <dbReference type="NCBI Taxonomy" id="408172"/>
    <lineage>
        <taxon>unclassified sequences</taxon>
        <taxon>metagenomes</taxon>
        <taxon>ecological metagenomes</taxon>
    </lineage>
</organism>
<feature type="region of interest" description="Disordered" evidence="1">
    <location>
        <begin position="1"/>
        <end position="28"/>
    </location>
</feature>
<feature type="non-terminal residue" evidence="2">
    <location>
        <position position="28"/>
    </location>
</feature>
<proteinExistence type="predicted"/>
<dbReference type="AlphaFoldDB" id="A0A382EVY9"/>
<feature type="non-terminal residue" evidence="2">
    <location>
        <position position="1"/>
    </location>
</feature>
<dbReference type="EMBL" id="UINC01046518">
    <property type="protein sequence ID" value="SVB54645.1"/>
    <property type="molecule type" value="Genomic_DNA"/>
</dbReference>
<protein>
    <submittedName>
        <fullName evidence="2">Uncharacterized protein</fullName>
    </submittedName>
</protein>
<name>A0A382EVY9_9ZZZZ</name>